<dbReference type="Proteomes" id="UP001501414">
    <property type="component" value="Unassembled WGS sequence"/>
</dbReference>
<reference evidence="3 4" key="1">
    <citation type="journal article" date="2019" name="Int. J. Syst. Evol. Microbiol.">
        <title>The Global Catalogue of Microorganisms (GCM) 10K type strain sequencing project: providing services to taxonomists for standard genome sequencing and annotation.</title>
        <authorList>
            <consortium name="The Broad Institute Genomics Platform"/>
            <consortium name="The Broad Institute Genome Sequencing Center for Infectious Disease"/>
            <person name="Wu L."/>
            <person name="Ma J."/>
        </authorList>
    </citation>
    <scope>NUCLEOTIDE SEQUENCE [LARGE SCALE GENOMIC DNA]</scope>
    <source>
        <strain evidence="3 4">JCM 11896</strain>
    </source>
</reference>
<proteinExistence type="predicted"/>
<dbReference type="SUPFAM" id="SSF56601">
    <property type="entry name" value="beta-lactamase/transpeptidase-like"/>
    <property type="match status" value="1"/>
</dbReference>
<organism evidence="3 4">
    <name type="scientific">Pseudonocardia kongjuensis</name>
    <dbReference type="NCBI Taxonomy" id="102227"/>
    <lineage>
        <taxon>Bacteria</taxon>
        <taxon>Bacillati</taxon>
        <taxon>Actinomycetota</taxon>
        <taxon>Actinomycetes</taxon>
        <taxon>Pseudonocardiales</taxon>
        <taxon>Pseudonocardiaceae</taxon>
        <taxon>Pseudonocardia</taxon>
    </lineage>
</organism>
<dbReference type="PROSITE" id="PS51318">
    <property type="entry name" value="TAT"/>
    <property type="match status" value="1"/>
</dbReference>
<evidence type="ECO:0000256" key="1">
    <source>
        <dbReference type="SAM" id="SignalP"/>
    </source>
</evidence>
<dbReference type="RefSeq" id="WP_344018201.1">
    <property type="nucleotide sequence ID" value="NZ_BAAAJK010000003.1"/>
</dbReference>
<keyword evidence="4" id="KW-1185">Reference proteome</keyword>
<keyword evidence="1" id="KW-0732">Signal</keyword>
<dbReference type="EMBL" id="BAAAJK010000003">
    <property type="protein sequence ID" value="GAA1381500.1"/>
    <property type="molecule type" value="Genomic_DNA"/>
</dbReference>
<dbReference type="InterPro" id="IPR012338">
    <property type="entry name" value="Beta-lactam/transpept-like"/>
</dbReference>
<accession>A0ABN1XH20</accession>
<dbReference type="PROSITE" id="PS51257">
    <property type="entry name" value="PROKAR_LIPOPROTEIN"/>
    <property type="match status" value="1"/>
</dbReference>
<dbReference type="InterPro" id="IPR006311">
    <property type="entry name" value="TAT_signal"/>
</dbReference>
<feature type="signal peptide" evidence="1">
    <location>
        <begin position="1"/>
        <end position="25"/>
    </location>
</feature>
<dbReference type="Pfam" id="PF13354">
    <property type="entry name" value="Beta-lactamase2"/>
    <property type="match status" value="1"/>
</dbReference>
<name>A0ABN1XH20_9PSEU</name>
<feature type="chain" id="PRO_5046727924" description="Beta-lactamase class A catalytic domain-containing protein" evidence="1">
    <location>
        <begin position="26"/>
        <end position="365"/>
    </location>
</feature>
<feature type="domain" description="Beta-lactamase class A catalytic" evidence="2">
    <location>
        <begin position="60"/>
        <end position="179"/>
    </location>
</feature>
<gene>
    <name evidence="3" type="ORF">GCM10009613_07530</name>
</gene>
<protein>
    <recommendedName>
        <fullName evidence="2">Beta-lactamase class A catalytic domain-containing protein</fullName>
    </recommendedName>
</protein>
<sequence length="365" mass="36778">MSLSRRTLLGAAAVLFGATACSASAVDRITGAPPAPPDPDDPFGSFFERLAAAPQGWSLHLDDGRGGVLEHRADELSPLASASTVVHLAAYARAVAAGFPADAPVPVAEWARWHVPGTDGGAHQRALATLGATAESTVTWTGVVDAMLLHGDVAAADLLRETFGDDPLTEAAAAAGLPGPDLPCFAGETLRSWSAPVDPATRRADALAAGQEYAASPQRRAEVADRMAAAGAETTRALADPGYWAGSPGGTARGLAAAHRACASGDLGVPGAGRVARGHLERVPTGKLPDGAGAVGVTDGSLPGVLAAGLYQRHDDGTVATAALLLTGAVLDPDGTDARSRTAVAAPLRALRSPQTWDRFAALAG</sequence>
<evidence type="ECO:0000313" key="4">
    <source>
        <dbReference type="Proteomes" id="UP001501414"/>
    </source>
</evidence>
<dbReference type="Gene3D" id="3.40.710.10">
    <property type="entry name" value="DD-peptidase/beta-lactamase superfamily"/>
    <property type="match status" value="1"/>
</dbReference>
<comment type="caution">
    <text evidence="3">The sequence shown here is derived from an EMBL/GenBank/DDBJ whole genome shotgun (WGS) entry which is preliminary data.</text>
</comment>
<evidence type="ECO:0000259" key="2">
    <source>
        <dbReference type="Pfam" id="PF13354"/>
    </source>
</evidence>
<dbReference type="InterPro" id="IPR045155">
    <property type="entry name" value="Beta-lactam_cat"/>
</dbReference>
<evidence type="ECO:0000313" key="3">
    <source>
        <dbReference type="EMBL" id="GAA1381500.1"/>
    </source>
</evidence>